<comment type="caution">
    <text evidence="1">The sequence shown here is derived from an EMBL/GenBank/DDBJ whole genome shotgun (WGS) entry which is preliminary data.</text>
</comment>
<protein>
    <submittedName>
        <fullName evidence="1">Uncharacterized protein</fullName>
    </submittedName>
</protein>
<evidence type="ECO:0000313" key="1">
    <source>
        <dbReference type="EMBL" id="MPN47817.1"/>
    </source>
</evidence>
<gene>
    <name evidence="1" type="ORF">SDC9_195421</name>
</gene>
<reference evidence="1" key="1">
    <citation type="submission" date="2019-08" db="EMBL/GenBank/DDBJ databases">
        <authorList>
            <person name="Kucharzyk K."/>
            <person name="Murdoch R.W."/>
            <person name="Higgins S."/>
            <person name="Loffler F."/>
        </authorList>
    </citation>
    <scope>NUCLEOTIDE SEQUENCE</scope>
</reference>
<sequence>MAQDGVFLVLPCRDYQVRFDPRIANLSVYALHHRFRFALFVLQQFQELLGADIVGQWPQTFTGST</sequence>
<dbReference type="EMBL" id="VSSQ01109600">
    <property type="protein sequence ID" value="MPN47817.1"/>
    <property type="molecule type" value="Genomic_DNA"/>
</dbReference>
<name>A0A645I901_9ZZZZ</name>
<organism evidence="1">
    <name type="scientific">bioreactor metagenome</name>
    <dbReference type="NCBI Taxonomy" id="1076179"/>
    <lineage>
        <taxon>unclassified sequences</taxon>
        <taxon>metagenomes</taxon>
        <taxon>ecological metagenomes</taxon>
    </lineage>
</organism>
<proteinExistence type="predicted"/>
<dbReference type="AlphaFoldDB" id="A0A645I901"/>
<accession>A0A645I901</accession>